<evidence type="ECO:0000313" key="3">
    <source>
        <dbReference type="Proteomes" id="UP001180020"/>
    </source>
</evidence>
<sequence length="91" mass="10343">MAQEGVGEEATTETRLHHHPSMPDVKDHFGILSDPFLLTVFNMIADAKALMNVNPSPPPQHEKNIEDLPLDTITRWEVSWLISLCDHHSYK</sequence>
<dbReference type="AlphaFoldDB" id="A0AAV9E0S8"/>
<keyword evidence="3" id="KW-1185">Reference proteome</keyword>
<reference evidence="2" key="1">
    <citation type="journal article" date="2023" name="Nat. Commun.">
        <title>Diploid and tetraploid genomes of Acorus and the evolution of monocots.</title>
        <authorList>
            <person name="Ma L."/>
            <person name="Liu K.W."/>
            <person name="Li Z."/>
            <person name="Hsiao Y.Y."/>
            <person name="Qi Y."/>
            <person name="Fu T."/>
            <person name="Tang G.D."/>
            <person name="Zhang D."/>
            <person name="Sun W.H."/>
            <person name="Liu D.K."/>
            <person name="Li Y."/>
            <person name="Chen G.Z."/>
            <person name="Liu X.D."/>
            <person name="Liao X.Y."/>
            <person name="Jiang Y.T."/>
            <person name="Yu X."/>
            <person name="Hao Y."/>
            <person name="Huang J."/>
            <person name="Zhao X.W."/>
            <person name="Ke S."/>
            <person name="Chen Y.Y."/>
            <person name="Wu W.L."/>
            <person name="Hsu J.L."/>
            <person name="Lin Y.F."/>
            <person name="Huang M.D."/>
            <person name="Li C.Y."/>
            <person name="Huang L."/>
            <person name="Wang Z.W."/>
            <person name="Zhao X."/>
            <person name="Zhong W.Y."/>
            <person name="Peng D.H."/>
            <person name="Ahmad S."/>
            <person name="Lan S."/>
            <person name="Zhang J.S."/>
            <person name="Tsai W.C."/>
            <person name="Van de Peer Y."/>
            <person name="Liu Z.J."/>
        </authorList>
    </citation>
    <scope>NUCLEOTIDE SEQUENCE</scope>
    <source>
        <strain evidence="2">CP</strain>
    </source>
</reference>
<name>A0AAV9E0S8_ACOCL</name>
<gene>
    <name evidence="2" type="ORF">QJS10_CPA10g01270</name>
</gene>
<feature type="region of interest" description="Disordered" evidence="1">
    <location>
        <begin position="1"/>
        <end position="23"/>
    </location>
</feature>
<feature type="compositionally biased region" description="Acidic residues" evidence="1">
    <location>
        <begin position="1"/>
        <end position="11"/>
    </location>
</feature>
<organism evidence="2 3">
    <name type="scientific">Acorus calamus</name>
    <name type="common">Sweet flag</name>
    <dbReference type="NCBI Taxonomy" id="4465"/>
    <lineage>
        <taxon>Eukaryota</taxon>
        <taxon>Viridiplantae</taxon>
        <taxon>Streptophyta</taxon>
        <taxon>Embryophyta</taxon>
        <taxon>Tracheophyta</taxon>
        <taxon>Spermatophyta</taxon>
        <taxon>Magnoliopsida</taxon>
        <taxon>Liliopsida</taxon>
        <taxon>Acoraceae</taxon>
        <taxon>Acorus</taxon>
    </lineage>
</organism>
<dbReference type="EMBL" id="JAUJYO010000010">
    <property type="protein sequence ID" value="KAK1305843.1"/>
    <property type="molecule type" value="Genomic_DNA"/>
</dbReference>
<dbReference type="Proteomes" id="UP001180020">
    <property type="component" value="Unassembled WGS sequence"/>
</dbReference>
<proteinExistence type="predicted"/>
<comment type="caution">
    <text evidence="2">The sequence shown here is derived from an EMBL/GenBank/DDBJ whole genome shotgun (WGS) entry which is preliminary data.</text>
</comment>
<reference evidence="2" key="2">
    <citation type="submission" date="2023-06" db="EMBL/GenBank/DDBJ databases">
        <authorList>
            <person name="Ma L."/>
            <person name="Liu K.-W."/>
            <person name="Li Z."/>
            <person name="Hsiao Y.-Y."/>
            <person name="Qi Y."/>
            <person name="Fu T."/>
            <person name="Tang G."/>
            <person name="Zhang D."/>
            <person name="Sun W.-H."/>
            <person name="Liu D.-K."/>
            <person name="Li Y."/>
            <person name="Chen G.-Z."/>
            <person name="Liu X.-D."/>
            <person name="Liao X.-Y."/>
            <person name="Jiang Y.-T."/>
            <person name="Yu X."/>
            <person name="Hao Y."/>
            <person name="Huang J."/>
            <person name="Zhao X.-W."/>
            <person name="Ke S."/>
            <person name="Chen Y.-Y."/>
            <person name="Wu W.-L."/>
            <person name="Hsu J.-L."/>
            <person name="Lin Y.-F."/>
            <person name="Huang M.-D."/>
            <person name="Li C.-Y."/>
            <person name="Huang L."/>
            <person name="Wang Z.-W."/>
            <person name="Zhao X."/>
            <person name="Zhong W.-Y."/>
            <person name="Peng D.-H."/>
            <person name="Ahmad S."/>
            <person name="Lan S."/>
            <person name="Zhang J.-S."/>
            <person name="Tsai W.-C."/>
            <person name="Van De Peer Y."/>
            <person name="Liu Z.-J."/>
        </authorList>
    </citation>
    <scope>NUCLEOTIDE SEQUENCE</scope>
    <source>
        <strain evidence="2">CP</strain>
        <tissue evidence="2">Leaves</tissue>
    </source>
</reference>
<accession>A0AAV9E0S8</accession>
<evidence type="ECO:0000313" key="2">
    <source>
        <dbReference type="EMBL" id="KAK1305843.1"/>
    </source>
</evidence>
<protein>
    <submittedName>
        <fullName evidence="2">Uncharacterized protein</fullName>
    </submittedName>
</protein>
<evidence type="ECO:0000256" key="1">
    <source>
        <dbReference type="SAM" id="MobiDB-lite"/>
    </source>
</evidence>